<keyword evidence="1" id="KW-0378">Hydrolase</keyword>
<evidence type="ECO:0000313" key="3">
    <source>
        <dbReference type="EMBL" id="VAV99892.1"/>
    </source>
</evidence>
<dbReference type="InterPro" id="IPR029058">
    <property type="entry name" value="AB_hydrolase_fold"/>
</dbReference>
<evidence type="ECO:0000259" key="2">
    <source>
        <dbReference type="Pfam" id="PF12146"/>
    </source>
</evidence>
<dbReference type="SUPFAM" id="SSF53474">
    <property type="entry name" value="alpha/beta-Hydrolases"/>
    <property type="match status" value="1"/>
</dbReference>
<gene>
    <name evidence="3" type="ORF">MNBD_ACTINO02-1590</name>
</gene>
<protein>
    <recommendedName>
        <fullName evidence="2">Serine aminopeptidase S33 domain-containing protein</fullName>
    </recommendedName>
</protein>
<name>A0A3B0S7K3_9ZZZZ</name>
<sequence>MARTEDVEFYSWGTRCSAVIRVPDETAPTAGWPGVVMAHGFRGIKEWLLPPMAERLADAGFVVMTFDYRGFGMSDGERGLLVPAHQVEDVRNALTFLGTVDSVDPDRLGLWGTSFGCGIAIEAAARDERAKVVVGQVGPGSVPRMLAQLPPERRQGLAEMLAADAVQRVRRGSGATIDPAVLLNSTESDEVFVEAVKLWPHIEVEIPLNAAERIFEYEPEQFVASIAPRPLLLIGATADQTVPFSEVVHLYEAAGEPKELLLADARHYEIYDGPGGEPARARTVEWFQTYL</sequence>
<dbReference type="InterPro" id="IPR022742">
    <property type="entry name" value="Hydrolase_4"/>
</dbReference>
<dbReference type="AlphaFoldDB" id="A0A3B0S7K3"/>
<dbReference type="Pfam" id="PF12146">
    <property type="entry name" value="Hydrolase_4"/>
    <property type="match status" value="1"/>
</dbReference>
<reference evidence="3" key="1">
    <citation type="submission" date="2018-06" db="EMBL/GenBank/DDBJ databases">
        <authorList>
            <person name="Zhirakovskaya E."/>
        </authorList>
    </citation>
    <scope>NUCLEOTIDE SEQUENCE</scope>
</reference>
<dbReference type="Gene3D" id="1.10.10.800">
    <property type="match status" value="1"/>
</dbReference>
<dbReference type="EMBL" id="UOEK01000174">
    <property type="protein sequence ID" value="VAV99892.1"/>
    <property type="molecule type" value="Genomic_DNA"/>
</dbReference>
<evidence type="ECO:0000256" key="1">
    <source>
        <dbReference type="ARBA" id="ARBA00022801"/>
    </source>
</evidence>
<dbReference type="PANTHER" id="PTHR22946">
    <property type="entry name" value="DIENELACTONE HYDROLASE DOMAIN-CONTAINING PROTEIN-RELATED"/>
    <property type="match status" value="1"/>
</dbReference>
<dbReference type="InterPro" id="IPR050261">
    <property type="entry name" value="FrsA_esterase"/>
</dbReference>
<dbReference type="Gene3D" id="3.40.50.1820">
    <property type="entry name" value="alpha/beta hydrolase"/>
    <property type="match status" value="1"/>
</dbReference>
<proteinExistence type="predicted"/>
<accession>A0A3B0S7K3</accession>
<organism evidence="3">
    <name type="scientific">hydrothermal vent metagenome</name>
    <dbReference type="NCBI Taxonomy" id="652676"/>
    <lineage>
        <taxon>unclassified sequences</taxon>
        <taxon>metagenomes</taxon>
        <taxon>ecological metagenomes</taxon>
    </lineage>
</organism>
<feature type="domain" description="Serine aminopeptidase S33" evidence="2">
    <location>
        <begin position="35"/>
        <end position="261"/>
    </location>
</feature>
<dbReference type="PANTHER" id="PTHR22946:SF9">
    <property type="entry name" value="POLYKETIDE TRANSFERASE AF380"/>
    <property type="match status" value="1"/>
</dbReference>
<dbReference type="GO" id="GO:0016788">
    <property type="term" value="F:hydrolase activity, acting on ester bonds"/>
    <property type="evidence" value="ECO:0007669"/>
    <property type="project" value="UniProtKB-ARBA"/>
</dbReference>